<dbReference type="AlphaFoldDB" id="A0A975DK62"/>
<gene>
    <name evidence="4" type="ORF">J5O05_07825</name>
</gene>
<feature type="domain" description="Response regulatory" evidence="2">
    <location>
        <begin position="7"/>
        <end position="129"/>
    </location>
</feature>
<dbReference type="SUPFAM" id="SSF141868">
    <property type="entry name" value="EAL domain-like"/>
    <property type="match status" value="1"/>
</dbReference>
<protein>
    <submittedName>
        <fullName evidence="4">EAL domain-containing response regulator</fullName>
    </submittedName>
</protein>
<dbReference type="SMART" id="SM00448">
    <property type="entry name" value="REC"/>
    <property type="match status" value="1"/>
</dbReference>
<accession>A0A975DK62</accession>
<evidence type="ECO:0000259" key="3">
    <source>
        <dbReference type="PROSITE" id="PS50883"/>
    </source>
</evidence>
<keyword evidence="1" id="KW-0597">Phosphoprotein</keyword>
<sequence>MQNSETRILIVDDSPAILLVMQAIMTELDVTNATMCNSAIDALALIKKRPLGYDAVFTDLNMPEMDGMEFIRQLGECKFQGGIVIISEMDSKIIELAANLARFHSTHLLGNISKPVQLSEVSRVLEKLKLFIEPVEQANQPITEDLLLDAISKNEITPFYQPKINRATKRITSVEVLARIVSNETGQLILPDRFIGVAEDLDLINLITFQLFEKATEDFQEIRQTLHGEVKLAFNLSPLQLDDYGCPDKLALILELNHLKPENIILEITEHQPLNRPLQLETLNRLRMRGFDISLDDYGTGFTNLSQLKTLPLNEIKLDRSLVSHIDTDRFSQVIVDGLVDIAQNEGIVLVAEGIERIEELNYLERYKNTLLMQGFLISRPKSKREFLRWALSWLRMINSDQ</sequence>
<keyword evidence="5" id="KW-1185">Reference proteome</keyword>
<dbReference type="PANTHER" id="PTHR33121:SF79">
    <property type="entry name" value="CYCLIC DI-GMP PHOSPHODIESTERASE PDED-RELATED"/>
    <property type="match status" value="1"/>
</dbReference>
<dbReference type="SMART" id="SM00052">
    <property type="entry name" value="EAL"/>
    <property type="match status" value="1"/>
</dbReference>
<dbReference type="PROSITE" id="PS50110">
    <property type="entry name" value="RESPONSE_REGULATORY"/>
    <property type="match status" value="1"/>
</dbReference>
<dbReference type="InterPro" id="IPR001633">
    <property type="entry name" value="EAL_dom"/>
</dbReference>
<dbReference type="PANTHER" id="PTHR33121">
    <property type="entry name" value="CYCLIC DI-GMP PHOSPHODIESTERASE PDEF"/>
    <property type="match status" value="1"/>
</dbReference>
<dbReference type="Pfam" id="PF00072">
    <property type="entry name" value="Response_reg"/>
    <property type="match status" value="1"/>
</dbReference>
<dbReference type="InterPro" id="IPR035919">
    <property type="entry name" value="EAL_sf"/>
</dbReference>
<name>A0A975DK62_9GAMM</name>
<dbReference type="CDD" id="cd01948">
    <property type="entry name" value="EAL"/>
    <property type="match status" value="1"/>
</dbReference>
<feature type="domain" description="EAL" evidence="3">
    <location>
        <begin position="140"/>
        <end position="395"/>
    </location>
</feature>
<dbReference type="KEGG" id="pxi:J5O05_07825"/>
<dbReference type="RefSeq" id="WP_208844306.1">
    <property type="nucleotide sequence ID" value="NZ_CP072133.1"/>
</dbReference>
<feature type="modified residue" description="4-aspartylphosphate" evidence="1">
    <location>
        <position position="59"/>
    </location>
</feature>
<dbReference type="GO" id="GO:0071111">
    <property type="term" value="F:cyclic-guanylate-specific phosphodiesterase activity"/>
    <property type="evidence" value="ECO:0007669"/>
    <property type="project" value="InterPro"/>
</dbReference>
<dbReference type="InterPro" id="IPR050706">
    <property type="entry name" value="Cyclic-di-GMP_PDE-like"/>
</dbReference>
<evidence type="ECO:0000259" key="2">
    <source>
        <dbReference type="PROSITE" id="PS50110"/>
    </source>
</evidence>
<dbReference type="Proteomes" id="UP000664904">
    <property type="component" value="Chromosome"/>
</dbReference>
<dbReference type="InterPro" id="IPR011006">
    <property type="entry name" value="CheY-like_superfamily"/>
</dbReference>
<dbReference type="Gene3D" id="3.40.50.2300">
    <property type="match status" value="1"/>
</dbReference>
<reference evidence="4" key="1">
    <citation type="submission" date="2021-03" db="EMBL/GenBank/DDBJ databases">
        <title>Complete Genome of Pseudoalteromonas xiamenensis STKMTI.2, a new potential marine bacterium producing anti-Vibrio compounds.</title>
        <authorList>
            <person name="Handayani D.P."/>
            <person name="Isnansetyo A."/>
            <person name="Istiqomah I."/>
            <person name="Jumina J."/>
        </authorList>
    </citation>
    <scope>NUCLEOTIDE SEQUENCE</scope>
    <source>
        <strain evidence="4">STKMTI.2</strain>
    </source>
</reference>
<organism evidence="4 5">
    <name type="scientific">Pseudoalteromonas xiamenensis</name>
    <dbReference type="NCBI Taxonomy" id="882626"/>
    <lineage>
        <taxon>Bacteria</taxon>
        <taxon>Pseudomonadati</taxon>
        <taxon>Pseudomonadota</taxon>
        <taxon>Gammaproteobacteria</taxon>
        <taxon>Alteromonadales</taxon>
        <taxon>Pseudoalteromonadaceae</taxon>
        <taxon>Pseudoalteromonas</taxon>
    </lineage>
</organism>
<dbReference type="SUPFAM" id="SSF52172">
    <property type="entry name" value="CheY-like"/>
    <property type="match status" value="1"/>
</dbReference>
<dbReference type="Pfam" id="PF00563">
    <property type="entry name" value="EAL"/>
    <property type="match status" value="1"/>
</dbReference>
<proteinExistence type="predicted"/>
<evidence type="ECO:0000313" key="5">
    <source>
        <dbReference type="Proteomes" id="UP000664904"/>
    </source>
</evidence>
<dbReference type="GO" id="GO:0000160">
    <property type="term" value="P:phosphorelay signal transduction system"/>
    <property type="evidence" value="ECO:0007669"/>
    <property type="project" value="InterPro"/>
</dbReference>
<evidence type="ECO:0000256" key="1">
    <source>
        <dbReference type="PROSITE-ProRule" id="PRU00169"/>
    </source>
</evidence>
<dbReference type="EMBL" id="CP072133">
    <property type="protein sequence ID" value="QTH72682.1"/>
    <property type="molecule type" value="Genomic_DNA"/>
</dbReference>
<dbReference type="InterPro" id="IPR001789">
    <property type="entry name" value="Sig_transdc_resp-reg_receiver"/>
</dbReference>
<dbReference type="PROSITE" id="PS50883">
    <property type="entry name" value="EAL"/>
    <property type="match status" value="1"/>
</dbReference>
<evidence type="ECO:0000313" key="4">
    <source>
        <dbReference type="EMBL" id="QTH72682.1"/>
    </source>
</evidence>
<dbReference type="Gene3D" id="3.20.20.450">
    <property type="entry name" value="EAL domain"/>
    <property type="match status" value="1"/>
</dbReference>